<evidence type="ECO:0000313" key="2">
    <source>
        <dbReference type="Proteomes" id="UP000254802"/>
    </source>
</evidence>
<evidence type="ECO:0000313" key="1">
    <source>
        <dbReference type="EMBL" id="STY63776.1"/>
    </source>
</evidence>
<gene>
    <name evidence="1" type="primary">folC_2</name>
    <name evidence="1" type="ORF">NCTC10638_02946</name>
</gene>
<protein>
    <submittedName>
        <fullName evidence="1">Bifunctional protein folC</fullName>
    </submittedName>
</protein>
<dbReference type="Proteomes" id="UP000254802">
    <property type="component" value="Unassembled WGS sequence"/>
</dbReference>
<dbReference type="Gene3D" id="3.90.190.20">
    <property type="entry name" value="Mur ligase, C-terminal domain"/>
    <property type="match status" value="1"/>
</dbReference>
<organism evidence="1 2">
    <name type="scientific">Mannheimia haemolytica</name>
    <name type="common">Pasteurella haemolytica</name>
    <dbReference type="NCBI Taxonomy" id="75985"/>
    <lineage>
        <taxon>Bacteria</taxon>
        <taxon>Pseudomonadati</taxon>
        <taxon>Pseudomonadota</taxon>
        <taxon>Gammaproteobacteria</taxon>
        <taxon>Pasteurellales</taxon>
        <taxon>Pasteurellaceae</taxon>
        <taxon>Mannheimia</taxon>
    </lineage>
</organism>
<dbReference type="AlphaFoldDB" id="A0A378N7K7"/>
<dbReference type="SUPFAM" id="SSF53244">
    <property type="entry name" value="MurD-like peptide ligases, peptide-binding domain"/>
    <property type="match status" value="1"/>
</dbReference>
<name>A0A378N7K7_MANHA</name>
<reference evidence="1 2" key="1">
    <citation type="submission" date="2018-06" db="EMBL/GenBank/DDBJ databases">
        <authorList>
            <consortium name="Pathogen Informatics"/>
            <person name="Doyle S."/>
        </authorList>
    </citation>
    <scope>NUCLEOTIDE SEQUENCE [LARGE SCALE GENOMIC DNA]</scope>
    <source>
        <strain evidence="1 2">NCTC10638</strain>
    </source>
</reference>
<proteinExistence type="predicted"/>
<accession>A0A378N7K7</accession>
<dbReference type="InterPro" id="IPR036615">
    <property type="entry name" value="Mur_ligase_C_dom_sf"/>
</dbReference>
<sequence>MFSALEDKDLSGIVEPLANIIDEWHCAGLDCWRGQTGEAVLAKLVNVLPNSTACSYENVAQASRVLFETANEMILCWCSAHFIR</sequence>
<dbReference type="EMBL" id="UGPN01000002">
    <property type="protein sequence ID" value="STY63776.1"/>
    <property type="molecule type" value="Genomic_DNA"/>
</dbReference>
<dbReference type="GO" id="GO:0016881">
    <property type="term" value="F:acid-amino acid ligase activity"/>
    <property type="evidence" value="ECO:0007669"/>
    <property type="project" value="InterPro"/>
</dbReference>